<keyword evidence="3 5" id="KW-1133">Transmembrane helix</keyword>
<evidence type="ECO:0000313" key="7">
    <source>
        <dbReference type="EMBL" id="EDW66663.1"/>
    </source>
</evidence>
<feature type="transmembrane region" description="Helical" evidence="5">
    <location>
        <begin position="421"/>
        <end position="441"/>
    </location>
</feature>
<feature type="transmembrane region" description="Helical" evidence="5">
    <location>
        <begin position="88"/>
        <end position="107"/>
    </location>
</feature>
<feature type="transmembrane region" description="Helical" evidence="5">
    <location>
        <begin position="204"/>
        <end position="227"/>
    </location>
</feature>
<evidence type="ECO:0000256" key="5">
    <source>
        <dbReference type="SAM" id="Phobius"/>
    </source>
</evidence>
<dbReference type="EMBL" id="CH940650">
    <property type="protein sequence ID" value="EDW66663.1"/>
    <property type="molecule type" value="Genomic_DNA"/>
</dbReference>
<keyword evidence="2 5" id="KW-0812">Transmembrane</keyword>
<protein>
    <recommendedName>
        <fullName evidence="6">Major facilitator superfamily (MFS) profile domain-containing protein</fullName>
    </recommendedName>
</protein>
<feature type="transmembrane region" description="Helical" evidence="5">
    <location>
        <begin position="447"/>
        <end position="468"/>
    </location>
</feature>
<feature type="transmembrane region" description="Helical" evidence="5">
    <location>
        <begin position="324"/>
        <end position="345"/>
    </location>
</feature>
<dbReference type="GO" id="GO:0016020">
    <property type="term" value="C:membrane"/>
    <property type="evidence" value="ECO:0007669"/>
    <property type="project" value="UniProtKB-SubCell"/>
</dbReference>
<name>B4LWU2_DROVI</name>
<dbReference type="InterPro" id="IPR036259">
    <property type="entry name" value="MFS_trans_sf"/>
</dbReference>
<dbReference type="Pfam" id="PF00083">
    <property type="entry name" value="Sugar_tr"/>
    <property type="match status" value="1"/>
</dbReference>
<dbReference type="OMA" id="AQGLQWN"/>
<sequence>MTVTYIATGQAPPLQTTIIATSAEQPPQTTYVEVIEDPRAQRSYNRWTNKHSAHSATVGLLLFTYGGMDMAQGLQWNLNTGVTNTYEFEFSWFIGVIIGAVVAAVTVTHVPKKYFYLLGGVMLLIDAIIFVSAPYDYAPIVAARYVGGVAMGLITVAFIIHNSEVTLGNSRGKWCGLEQFGLALGILIQVLMDSQWNFKSNIGINTAHGIIGIIFSVLATGSVVMSVESPIFHLRNNDEDAARSCQTQLLGTMAPTEVYNAIFDEAKRYVMEGTSQSFGAQFSASLMPFTKMIFSRCLVAFTFSAPLSLTMLGSTLIWKGSIYSWPMILWSILRFIGVLLTLGVVDKLGRKFVSLLGLLCMAALMLALAGILSHETYFSNTYFMSQVSRISMAFQFFAGLFIISTPAYLGEAFPMRVKPFFIGLVVCLEQVIHIIVIVTFGKSSDSYFQYFVGVGIILIVSVIIFGVLMPETRGLSLRQAGARFRRVHDMMSY</sequence>
<organism evidence="7 8">
    <name type="scientific">Drosophila virilis</name>
    <name type="common">Fruit fly</name>
    <dbReference type="NCBI Taxonomy" id="7244"/>
    <lineage>
        <taxon>Eukaryota</taxon>
        <taxon>Metazoa</taxon>
        <taxon>Ecdysozoa</taxon>
        <taxon>Arthropoda</taxon>
        <taxon>Hexapoda</taxon>
        <taxon>Insecta</taxon>
        <taxon>Pterygota</taxon>
        <taxon>Neoptera</taxon>
        <taxon>Endopterygota</taxon>
        <taxon>Diptera</taxon>
        <taxon>Brachycera</taxon>
        <taxon>Muscomorpha</taxon>
        <taxon>Ephydroidea</taxon>
        <taxon>Drosophilidae</taxon>
        <taxon>Drosophila</taxon>
    </lineage>
</organism>
<evidence type="ECO:0000256" key="4">
    <source>
        <dbReference type="ARBA" id="ARBA00023136"/>
    </source>
</evidence>
<dbReference type="InterPro" id="IPR020846">
    <property type="entry name" value="MFS_dom"/>
</dbReference>
<dbReference type="HOGENOM" id="CLU_037253_0_0_1"/>
<feature type="transmembrane region" description="Helical" evidence="5">
    <location>
        <begin position="297"/>
        <end position="318"/>
    </location>
</feature>
<feature type="domain" description="Major facilitator superfamily (MFS) profile" evidence="6">
    <location>
        <begin position="1"/>
        <end position="473"/>
    </location>
</feature>
<evidence type="ECO:0000256" key="2">
    <source>
        <dbReference type="ARBA" id="ARBA00022692"/>
    </source>
</evidence>
<feature type="transmembrane region" description="Helical" evidence="5">
    <location>
        <begin position="51"/>
        <end position="68"/>
    </location>
</feature>
<dbReference type="OrthoDB" id="6612291at2759"/>
<evidence type="ECO:0000256" key="3">
    <source>
        <dbReference type="ARBA" id="ARBA00022989"/>
    </source>
</evidence>
<dbReference type="SUPFAM" id="SSF103473">
    <property type="entry name" value="MFS general substrate transporter"/>
    <property type="match status" value="1"/>
</dbReference>
<dbReference type="eggNOG" id="KOG0254">
    <property type="taxonomic scope" value="Eukaryota"/>
</dbReference>
<dbReference type="PROSITE" id="PS00216">
    <property type="entry name" value="SUGAR_TRANSPORT_1"/>
    <property type="match status" value="1"/>
</dbReference>
<dbReference type="InterPro" id="IPR005829">
    <property type="entry name" value="Sugar_transporter_CS"/>
</dbReference>
<feature type="transmembrane region" description="Helical" evidence="5">
    <location>
        <begin position="114"/>
        <end position="135"/>
    </location>
</feature>
<proteinExistence type="predicted"/>
<dbReference type="PhylomeDB" id="B4LWU2"/>
<dbReference type="KEGG" id="dvi:6631225"/>
<dbReference type="InParanoid" id="B4LWU2"/>
<feature type="transmembrane region" description="Helical" evidence="5">
    <location>
        <begin position="141"/>
        <end position="162"/>
    </location>
</feature>
<dbReference type="GO" id="GO:0022857">
    <property type="term" value="F:transmembrane transporter activity"/>
    <property type="evidence" value="ECO:0007669"/>
    <property type="project" value="InterPro"/>
</dbReference>
<gene>
    <name evidence="7" type="primary">Dvir\GJ23724</name>
    <name evidence="7" type="ORF">Dvir_GJ23724</name>
</gene>
<reference evidence="7 8" key="1">
    <citation type="journal article" date="2007" name="Nature">
        <title>Evolution of genes and genomes on the Drosophila phylogeny.</title>
        <authorList>
            <consortium name="Drosophila 12 Genomes Consortium"/>
            <person name="Clark A.G."/>
            <person name="Eisen M.B."/>
            <person name="Smith D.R."/>
            <person name="Bergman C.M."/>
            <person name="Oliver B."/>
            <person name="Markow T.A."/>
            <person name="Kaufman T.C."/>
            <person name="Kellis M."/>
            <person name="Gelbart W."/>
            <person name="Iyer V.N."/>
            <person name="Pollard D.A."/>
            <person name="Sackton T.B."/>
            <person name="Larracuente A.M."/>
            <person name="Singh N.D."/>
            <person name="Abad J.P."/>
            <person name="Abt D.N."/>
            <person name="Adryan B."/>
            <person name="Aguade M."/>
            <person name="Akashi H."/>
            <person name="Anderson W.W."/>
            <person name="Aquadro C.F."/>
            <person name="Ardell D.H."/>
            <person name="Arguello R."/>
            <person name="Artieri C.G."/>
            <person name="Barbash D.A."/>
            <person name="Barker D."/>
            <person name="Barsanti P."/>
            <person name="Batterham P."/>
            <person name="Batzoglou S."/>
            <person name="Begun D."/>
            <person name="Bhutkar A."/>
            <person name="Blanco E."/>
            <person name="Bosak S.A."/>
            <person name="Bradley R.K."/>
            <person name="Brand A.D."/>
            <person name="Brent M.R."/>
            <person name="Brooks A.N."/>
            <person name="Brown R.H."/>
            <person name="Butlin R.K."/>
            <person name="Caggese C."/>
            <person name="Calvi B.R."/>
            <person name="Bernardo de Carvalho A."/>
            <person name="Caspi A."/>
            <person name="Castrezana S."/>
            <person name="Celniker S.E."/>
            <person name="Chang J.L."/>
            <person name="Chapple C."/>
            <person name="Chatterji S."/>
            <person name="Chinwalla A."/>
            <person name="Civetta A."/>
            <person name="Clifton S.W."/>
            <person name="Comeron J.M."/>
            <person name="Costello J.C."/>
            <person name="Coyne J.A."/>
            <person name="Daub J."/>
            <person name="David R.G."/>
            <person name="Delcher A.L."/>
            <person name="Delehaunty K."/>
            <person name="Do C.B."/>
            <person name="Ebling H."/>
            <person name="Edwards K."/>
            <person name="Eickbush T."/>
            <person name="Evans J.D."/>
            <person name="Filipski A."/>
            <person name="Findeiss S."/>
            <person name="Freyhult E."/>
            <person name="Fulton L."/>
            <person name="Fulton R."/>
            <person name="Garcia A.C."/>
            <person name="Gardiner A."/>
            <person name="Garfield D.A."/>
            <person name="Garvin B.E."/>
            <person name="Gibson G."/>
            <person name="Gilbert D."/>
            <person name="Gnerre S."/>
            <person name="Godfrey J."/>
            <person name="Good R."/>
            <person name="Gotea V."/>
            <person name="Gravely B."/>
            <person name="Greenberg A.J."/>
            <person name="Griffiths-Jones S."/>
            <person name="Gross S."/>
            <person name="Guigo R."/>
            <person name="Gustafson E.A."/>
            <person name="Haerty W."/>
            <person name="Hahn M.W."/>
            <person name="Halligan D.L."/>
            <person name="Halpern A.L."/>
            <person name="Halter G.M."/>
            <person name="Han M.V."/>
            <person name="Heger A."/>
            <person name="Hillier L."/>
            <person name="Hinrichs A.S."/>
            <person name="Holmes I."/>
            <person name="Hoskins R.A."/>
            <person name="Hubisz M.J."/>
            <person name="Hultmark D."/>
            <person name="Huntley M.A."/>
            <person name="Jaffe D.B."/>
            <person name="Jagadeeshan S."/>
            <person name="Jeck W.R."/>
            <person name="Johnson J."/>
            <person name="Jones C.D."/>
            <person name="Jordan W.C."/>
            <person name="Karpen G.H."/>
            <person name="Kataoka E."/>
            <person name="Keightley P.D."/>
            <person name="Kheradpour P."/>
            <person name="Kirkness E.F."/>
            <person name="Koerich L.B."/>
            <person name="Kristiansen K."/>
            <person name="Kudrna D."/>
            <person name="Kulathinal R.J."/>
            <person name="Kumar S."/>
            <person name="Kwok R."/>
            <person name="Lander E."/>
            <person name="Langley C.H."/>
            <person name="Lapoint R."/>
            <person name="Lazzaro B.P."/>
            <person name="Lee S.J."/>
            <person name="Levesque L."/>
            <person name="Li R."/>
            <person name="Lin C.F."/>
            <person name="Lin M.F."/>
            <person name="Lindblad-Toh K."/>
            <person name="Llopart A."/>
            <person name="Long M."/>
            <person name="Low L."/>
            <person name="Lozovsky E."/>
            <person name="Lu J."/>
            <person name="Luo M."/>
            <person name="Machado C.A."/>
            <person name="Makalowski W."/>
            <person name="Marzo M."/>
            <person name="Matsuda M."/>
            <person name="Matzkin L."/>
            <person name="McAllister B."/>
            <person name="McBride C.S."/>
            <person name="McKernan B."/>
            <person name="McKernan K."/>
            <person name="Mendez-Lago M."/>
            <person name="Minx P."/>
            <person name="Mollenhauer M.U."/>
            <person name="Montooth K."/>
            <person name="Mount S.M."/>
            <person name="Mu X."/>
            <person name="Myers E."/>
            <person name="Negre B."/>
            <person name="Newfeld S."/>
            <person name="Nielsen R."/>
            <person name="Noor M.A."/>
            <person name="O'Grady P."/>
            <person name="Pachter L."/>
            <person name="Papaceit M."/>
            <person name="Parisi M.J."/>
            <person name="Parisi M."/>
            <person name="Parts L."/>
            <person name="Pedersen J.S."/>
            <person name="Pesole G."/>
            <person name="Phillippy A.M."/>
            <person name="Ponting C.P."/>
            <person name="Pop M."/>
            <person name="Porcelli D."/>
            <person name="Powell J.R."/>
            <person name="Prohaska S."/>
            <person name="Pruitt K."/>
            <person name="Puig M."/>
            <person name="Quesneville H."/>
            <person name="Ram K.R."/>
            <person name="Rand D."/>
            <person name="Rasmussen M.D."/>
            <person name="Reed L.K."/>
            <person name="Reenan R."/>
            <person name="Reily A."/>
            <person name="Remington K.A."/>
            <person name="Rieger T.T."/>
            <person name="Ritchie M.G."/>
            <person name="Robin C."/>
            <person name="Rogers Y.H."/>
            <person name="Rohde C."/>
            <person name="Rozas J."/>
            <person name="Rubenfield M.J."/>
            <person name="Ruiz A."/>
            <person name="Russo S."/>
            <person name="Salzberg S.L."/>
            <person name="Sanchez-Gracia A."/>
            <person name="Saranga D.J."/>
            <person name="Sato H."/>
            <person name="Schaeffer S.W."/>
            <person name="Schatz M.C."/>
            <person name="Schlenke T."/>
            <person name="Schwartz R."/>
            <person name="Segarra C."/>
            <person name="Singh R.S."/>
            <person name="Sirot L."/>
            <person name="Sirota M."/>
            <person name="Sisneros N.B."/>
            <person name="Smith C.D."/>
            <person name="Smith T.F."/>
            <person name="Spieth J."/>
            <person name="Stage D.E."/>
            <person name="Stark A."/>
            <person name="Stephan W."/>
            <person name="Strausberg R.L."/>
            <person name="Strempel S."/>
            <person name="Sturgill D."/>
            <person name="Sutton G."/>
            <person name="Sutton G.G."/>
            <person name="Tao W."/>
            <person name="Teichmann S."/>
            <person name="Tobari Y.N."/>
            <person name="Tomimura Y."/>
            <person name="Tsolas J.M."/>
            <person name="Valente V.L."/>
            <person name="Venter E."/>
            <person name="Venter J.C."/>
            <person name="Vicario S."/>
            <person name="Vieira F.G."/>
            <person name="Vilella A.J."/>
            <person name="Villasante A."/>
            <person name="Walenz B."/>
            <person name="Wang J."/>
            <person name="Wasserman M."/>
            <person name="Watts T."/>
            <person name="Wilson D."/>
            <person name="Wilson R.K."/>
            <person name="Wing R.A."/>
            <person name="Wolfner M.F."/>
            <person name="Wong A."/>
            <person name="Wong G.K."/>
            <person name="Wu C.I."/>
            <person name="Wu G."/>
            <person name="Yamamoto D."/>
            <person name="Yang H.P."/>
            <person name="Yang S.P."/>
            <person name="Yorke J.A."/>
            <person name="Yoshida K."/>
            <person name="Zdobnov E."/>
            <person name="Zhang P."/>
            <person name="Zhang Y."/>
            <person name="Zimin A.V."/>
            <person name="Baldwin J."/>
            <person name="Abdouelleil A."/>
            <person name="Abdulkadir J."/>
            <person name="Abebe A."/>
            <person name="Abera B."/>
            <person name="Abreu J."/>
            <person name="Acer S.C."/>
            <person name="Aftuck L."/>
            <person name="Alexander A."/>
            <person name="An P."/>
            <person name="Anderson E."/>
            <person name="Anderson S."/>
            <person name="Arachi H."/>
            <person name="Azer M."/>
            <person name="Bachantsang P."/>
            <person name="Barry A."/>
            <person name="Bayul T."/>
            <person name="Berlin A."/>
            <person name="Bessette D."/>
            <person name="Bloom T."/>
            <person name="Blye J."/>
            <person name="Boguslavskiy L."/>
            <person name="Bonnet C."/>
            <person name="Boukhgalter B."/>
            <person name="Bourzgui I."/>
            <person name="Brown A."/>
            <person name="Cahill P."/>
            <person name="Channer S."/>
            <person name="Cheshatsang Y."/>
            <person name="Chuda L."/>
            <person name="Citroen M."/>
            <person name="Collymore A."/>
            <person name="Cooke P."/>
            <person name="Costello M."/>
            <person name="D'Aco K."/>
            <person name="Daza R."/>
            <person name="De Haan G."/>
            <person name="DeGray S."/>
            <person name="DeMaso C."/>
            <person name="Dhargay N."/>
            <person name="Dooley K."/>
            <person name="Dooley E."/>
            <person name="Doricent M."/>
            <person name="Dorje P."/>
            <person name="Dorjee K."/>
            <person name="Dupes A."/>
            <person name="Elong R."/>
            <person name="Falk J."/>
            <person name="Farina A."/>
            <person name="Faro S."/>
            <person name="Ferguson D."/>
            <person name="Fisher S."/>
            <person name="Foley C.D."/>
            <person name="Franke A."/>
            <person name="Friedrich D."/>
            <person name="Gadbois L."/>
            <person name="Gearin G."/>
            <person name="Gearin C.R."/>
            <person name="Giannoukos G."/>
            <person name="Goode T."/>
            <person name="Graham J."/>
            <person name="Grandbois E."/>
            <person name="Grewal S."/>
            <person name="Gyaltsen K."/>
            <person name="Hafez N."/>
            <person name="Hagos B."/>
            <person name="Hall J."/>
            <person name="Henson C."/>
            <person name="Hollinger A."/>
            <person name="Honan T."/>
            <person name="Huard M.D."/>
            <person name="Hughes L."/>
            <person name="Hurhula B."/>
            <person name="Husby M.E."/>
            <person name="Kamat A."/>
            <person name="Kanga B."/>
            <person name="Kashin S."/>
            <person name="Khazanovich D."/>
            <person name="Kisner P."/>
            <person name="Lance K."/>
            <person name="Lara M."/>
            <person name="Lee W."/>
            <person name="Lennon N."/>
            <person name="Letendre F."/>
            <person name="LeVine R."/>
            <person name="Lipovsky A."/>
            <person name="Liu X."/>
            <person name="Liu J."/>
            <person name="Liu S."/>
            <person name="Lokyitsang T."/>
            <person name="Lokyitsang Y."/>
            <person name="Lubonja R."/>
            <person name="Lui A."/>
            <person name="MacDonald P."/>
            <person name="Magnisalis V."/>
            <person name="Maru K."/>
            <person name="Matthews C."/>
            <person name="McCusker W."/>
            <person name="McDonough S."/>
            <person name="Mehta T."/>
            <person name="Meldrim J."/>
            <person name="Meneus L."/>
            <person name="Mihai O."/>
            <person name="Mihalev A."/>
            <person name="Mihova T."/>
            <person name="Mittelman R."/>
            <person name="Mlenga V."/>
            <person name="Montmayeur A."/>
            <person name="Mulrain L."/>
            <person name="Navidi A."/>
            <person name="Naylor J."/>
            <person name="Negash T."/>
            <person name="Nguyen T."/>
            <person name="Nguyen N."/>
            <person name="Nicol R."/>
            <person name="Norbu C."/>
            <person name="Norbu N."/>
            <person name="Novod N."/>
            <person name="O'Neill B."/>
            <person name="Osman S."/>
            <person name="Markiewicz E."/>
            <person name="Oyono O.L."/>
            <person name="Patti C."/>
            <person name="Phunkhang P."/>
            <person name="Pierre F."/>
            <person name="Priest M."/>
            <person name="Raghuraman S."/>
            <person name="Rege F."/>
            <person name="Reyes R."/>
            <person name="Rise C."/>
            <person name="Rogov P."/>
            <person name="Ross K."/>
            <person name="Ryan E."/>
            <person name="Settipalli S."/>
            <person name="Shea T."/>
            <person name="Sherpa N."/>
            <person name="Shi L."/>
            <person name="Shih D."/>
            <person name="Sparrow T."/>
            <person name="Spaulding J."/>
            <person name="Stalker J."/>
            <person name="Stange-Thomann N."/>
            <person name="Stavropoulos S."/>
            <person name="Stone C."/>
            <person name="Strader C."/>
            <person name="Tesfaye S."/>
            <person name="Thomson T."/>
            <person name="Thoulutsang Y."/>
            <person name="Thoulutsang D."/>
            <person name="Topham K."/>
            <person name="Topping I."/>
            <person name="Tsamla T."/>
            <person name="Vassiliev H."/>
            <person name="Vo A."/>
            <person name="Wangchuk T."/>
            <person name="Wangdi T."/>
            <person name="Weiand M."/>
            <person name="Wilkinson J."/>
            <person name="Wilson A."/>
            <person name="Yadav S."/>
            <person name="Young G."/>
            <person name="Yu Q."/>
            <person name="Zembek L."/>
            <person name="Zhong D."/>
            <person name="Zimmer A."/>
            <person name="Zwirko Z."/>
            <person name="Jaffe D.B."/>
            <person name="Alvarez P."/>
            <person name="Brockman W."/>
            <person name="Butler J."/>
            <person name="Chin C."/>
            <person name="Gnerre S."/>
            <person name="Grabherr M."/>
            <person name="Kleber M."/>
            <person name="Mauceli E."/>
            <person name="MacCallum I."/>
        </authorList>
    </citation>
    <scope>NUCLEOTIDE SEQUENCE [LARGE SCALE GENOMIC DNA]</scope>
    <source>
        <strain evidence="8">Tucson 15010-1051.87</strain>
    </source>
</reference>
<feature type="transmembrane region" description="Helical" evidence="5">
    <location>
        <begin position="174"/>
        <end position="192"/>
    </location>
</feature>
<comment type="subcellular location">
    <subcellularLocation>
        <location evidence="1">Membrane</location>
        <topology evidence="1">Multi-pass membrane protein</topology>
    </subcellularLocation>
</comment>
<keyword evidence="4 5" id="KW-0472">Membrane</keyword>
<dbReference type="PANTHER" id="PTHR23529:SF2">
    <property type="entry name" value="GH19118P-RELATED"/>
    <property type="match status" value="1"/>
</dbReference>
<dbReference type="AlphaFoldDB" id="B4LWU2"/>
<evidence type="ECO:0000259" key="6">
    <source>
        <dbReference type="PROSITE" id="PS50850"/>
    </source>
</evidence>
<feature type="transmembrane region" description="Helical" evidence="5">
    <location>
        <begin position="392"/>
        <end position="409"/>
    </location>
</feature>
<evidence type="ECO:0000256" key="1">
    <source>
        <dbReference type="ARBA" id="ARBA00004141"/>
    </source>
</evidence>
<dbReference type="PROSITE" id="PS50850">
    <property type="entry name" value="MFS"/>
    <property type="match status" value="1"/>
</dbReference>
<evidence type="ECO:0000313" key="8">
    <source>
        <dbReference type="Proteomes" id="UP000008792"/>
    </source>
</evidence>
<dbReference type="Proteomes" id="UP000008792">
    <property type="component" value="Unassembled WGS sequence"/>
</dbReference>
<accession>B4LWU2</accession>
<dbReference type="Gene3D" id="1.20.1250.20">
    <property type="entry name" value="MFS general substrate transporter like domains"/>
    <property type="match status" value="1"/>
</dbReference>
<keyword evidence="8" id="KW-1185">Reference proteome</keyword>
<dbReference type="PANTHER" id="PTHR23529">
    <property type="entry name" value="GH19118P-RELATED"/>
    <property type="match status" value="1"/>
</dbReference>
<feature type="transmembrane region" description="Helical" evidence="5">
    <location>
        <begin position="352"/>
        <end position="372"/>
    </location>
</feature>
<dbReference type="InterPro" id="IPR005828">
    <property type="entry name" value="MFS_sugar_transport-like"/>
</dbReference>